<dbReference type="Pfam" id="PF02525">
    <property type="entry name" value="Flavodoxin_2"/>
    <property type="match status" value="1"/>
</dbReference>
<evidence type="ECO:0000259" key="3">
    <source>
        <dbReference type="Pfam" id="PF02525"/>
    </source>
</evidence>
<feature type="domain" description="Flavodoxin-like fold" evidence="3">
    <location>
        <begin position="1"/>
        <end position="191"/>
    </location>
</feature>
<dbReference type="GO" id="GO:0003955">
    <property type="term" value="F:NAD(P)H dehydrogenase (quinone) activity"/>
    <property type="evidence" value="ECO:0007669"/>
    <property type="project" value="TreeGrafter"/>
</dbReference>
<comment type="similarity">
    <text evidence="1">Belongs to the NAD(P)H dehydrogenase (quinone) family.</text>
</comment>
<evidence type="ECO:0000313" key="4">
    <source>
        <dbReference type="EMBL" id="CYU90530.1"/>
    </source>
</evidence>
<dbReference type="EC" id="1.6.99.-" evidence="4"/>
<dbReference type="PANTHER" id="PTHR10204:SF34">
    <property type="entry name" value="NAD(P)H DEHYDROGENASE [QUINONE] 1 ISOFORM 1"/>
    <property type="match status" value="1"/>
</dbReference>
<evidence type="ECO:0000256" key="2">
    <source>
        <dbReference type="ARBA" id="ARBA00023002"/>
    </source>
</evidence>
<dbReference type="SUPFAM" id="SSF52218">
    <property type="entry name" value="Flavoproteins"/>
    <property type="match status" value="1"/>
</dbReference>
<dbReference type="EMBL" id="FIGZ01000009">
    <property type="protein sequence ID" value="CYU90530.1"/>
    <property type="molecule type" value="Genomic_DNA"/>
</dbReference>
<dbReference type="InterPro" id="IPR003680">
    <property type="entry name" value="Flavodoxin_fold"/>
</dbReference>
<dbReference type="Proteomes" id="UP000072083">
    <property type="component" value="Unassembled WGS sequence"/>
</dbReference>
<keyword evidence="2 4" id="KW-0560">Oxidoreductase</keyword>
<dbReference type="InterPro" id="IPR051545">
    <property type="entry name" value="NAD(P)H_dehydrogenase_qn"/>
</dbReference>
<reference evidence="4 5" key="1">
    <citation type="submission" date="2016-02" db="EMBL/GenBank/DDBJ databases">
        <authorList>
            <consortium name="Pathogen Informatics"/>
        </authorList>
    </citation>
    <scope>NUCLEOTIDE SEQUENCE [LARGE SCALE GENOMIC DNA]</scope>
    <source>
        <strain evidence="4 5">LSS44</strain>
    </source>
</reference>
<sequence length="198" mass="23065">MKTTIVYNHPYEKSYNHAILEASIAGAQKAGSQVQVIDLDAEKFNPVMTSEDLLGFVKHQQVDPQAQAYSKHIGESDHLILIFPIWWELMPAMMKGFIDKVIFPGAFYDYKANGYSMQARHEKLKTITIITTMNTPKFLYQLIYGNAIKNALIKGTFQKTGYKDVKWMSYNMVKMVDDRKRKSWLEQIEKRIYQRIQQ</sequence>
<evidence type="ECO:0000256" key="1">
    <source>
        <dbReference type="ARBA" id="ARBA00006252"/>
    </source>
</evidence>
<organism evidence="4 5">
    <name type="scientific">Streptococcus suis</name>
    <dbReference type="NCBI Taxonomy" id="1307"/>
    <lineage>
        <taxon>Bacteria</taxon>
        <taxon>Bacillati</taxon>
        <taxon>Bacillota</taxon>
        <taxon>Bacilli</taxon>
        <taxon>Lactobacillales</taxon>
        <taxon>Streptococcaceae</taxon>
        <taxon>Streptococcus</taxon>
    </lineage>
</organism>
<proteinExistence type="inferred from homology"/>
<accession>A0A116R619</accession>
<dbReference type="Gene3D" id="3.40.50.360">
    <property type="match status" value="1"/>
</dbReference>
<dbReference type="InterPro" id="IPR029039">
    <property type="entry name" value="Flavoprotein-like_sf"/>
</dbReference>
<gene>
    <name evidence="4" type="ORF">ERS132406_01049</name>
</gene>
<dbReference type="GO" id="GO:0005829">
    <property type="term" value="C:cytosol"/>
    <property type="evidence" value="ECO:0007669"/>
    <property type="project" value="TreeGrafter"/>
</dbReference>
<name>A0A116R619_STRSU</name>
<dbReference type="AlphaFoldDB" id="A0A116R619"/>
<dbReference type="RefSeq" id="WP_044758252.1">
    <property type="nucleotide sequence ID" value="NZ_CEEJ01000002.1"/>
</dbReference>
<protein>
    <submittedName>
        <fullName evidence="4">NADPH-quinone reductase</fullName>
        <ecNumber evidence="4">1.6.99.-</ecNumber>
    </submittedName>
</protein>
<dbReference type="PANTHER" id="PTHR10204">
    <property type="entry name" value="NAD P H OXIDOREDUCTASE-RELATED"/>
    <property type="match status" value="1"/>
</dbReference>
<evidence type="ECO:0000313" key="5">
    <source>
        <dbReference type="Proteomes" id="UP000072083"/>
    </source>
</evidence>